<dbReference type="OrthoDB" id="6513042at2759"/>
<keyword evidence="2" id="KW-1185">Reference proteome</keyword>
<evidence type="ECO:0000313" key="1">
    <source>
        <dbReference type="EMBL" id="OAX35939.1"/>
    </source>
</evidence>
<dbReference type="STRING" id="1314800.A0A1B7MTK6"/>
<reference evidence="1 2" key="1">
    <citation type="submission" date="2016-06" db="EMBL/GenBank/DDBJ databases">
        <title>Comparative genomics of the ectomycorrhizal sister species Rhizopogon vinicolor and Rhizopogon vesiculosus (Basidiomycota: Boletales) reveals a divergence of the mating type B locus.</title>
        <authorList>
            <consortium name="DOE Joint Genome Institute"/>
            <person name="Mujic A.B."/>
            <person name="Kuo A."/>
            <person name="Tritt A."/>
            <person name="Lipzen A."/>
            <person name="Chen C."/>
            <person name="Johnson J."/>
            <person name="Sharma A."/>
            <person name="Barry K."/>
            <person name="Grigoriev I.V."/>
            <person name="Spatafora J.W."/>
        </authorList>
    </citation>
    <scope>NUCLEOTIDE SEQUENCE [LARGE SCALE GENOMIC DNA]</scope>
    <source>
        <strain evidence="1 2">AM-OR11-026</strain>
    </source>
</reference>
<organism evidence="1 2">
    <name type="scientific">Rhizopogon vinicolor AM-OR11-026</name>
    <dbReference type="NCBI Taxonomy" id="1314800"/>
    <lineage>
        <taxon>Eukaryota</taxon>
        <taxon>Fungi</taxon>
        <taxon>Dikarya</taxon>
        <taxon>Basidiomycota</taxon>
        <taxon>Agaricomycotina</taxon>
        <taxon>Agaricomycetes</taxon>
        <taxon>Agaricomycetidae</taxon>
        <taxon>Boletales</taxon>
        <taxon>Suillineae</taxon>
        <taxon>Rhizopogonaceae</taxon>
        <taxon>Rhizopogon</taxon>
    </lineage>
</organism>
<protein>
    <submittedName>
        <fullName evidence="1">Uncharacterized protein</fullName>
    </submittedName>
</protein>
<evidence type="ECO:0000313" key="2">
    <source>
        <dbReference type="Proteomes" id="UP000092154"/>
    </source>
</evidence>
<accession>A0A1B7MTK6</accession>
<dbReference type="AlphaFoldDB" id="A0A1B7MTK6"/>
<sequence length="224" mass="24604">MAHTIFSLQQNVYVATHDPIVVDDIHESVISSAVLSRFLSSVQGGTVGMAATYRSDCSLSCLAFATLTCALVVHFSAPGKPNRQKNKKKGQEQQPPISLGRALLQDHILCNPGIQLYAYMMDRISISLFLDLSLRINAAVDILSVSHLDDRRSLQALMNALGDEDLLRKVNVKTLFARRRRKNASTAKDVALQAWAAYRAATLARMAPKYATLSRIATDTMSDV</sequence>
<name>A0A1B7MTK6_9AGAM</name>
<gene>
    <name evidence="1" type="ORF">K503DRAFT_337979</name>
</gene>
<dbReference type="EMBL" id="KV448455">
    <property type="protein sequence ID" value="OAX35939.1"/>
    <property type="molecule type" value="Genomic_DNA"/>
</dbReference>
<dbReference type="InParanoid" id="A0A1B7MTK6"/>
<dbReference type="Proteomes" id="UP000092154">
    <property type="component" value="Unassembled WGS sequence"/>
</dbReference>
<feature type="non-terminal residue" evidence="1">
    <location>
        <position position="224"/>
    </location>
</feature>
<proteinExistence type="predicted"/>